<dbReference type="GO" id="GO:0016024">
    <property type="term" value="P:CDP-diacylglycerol biosynthetic process"/>
    <property type="evidence" value="ECO:0007669"/>
    <property type="project" value="UniProtKB-UniPathway"/>
</dbReference>
<feature type="transmembrane region" description="Helical" evidence="19">
    <location>
        <begin position="170"/>
        <end position="190"/>
    </location>
</feature>
<keyword evidence="13 19" id="KW-1133">Transmembrane helix</keyword>
<keyword evidence="15 19" id="KW-0472">Membrane</keyword>
<dbReference type="GO" id="GO:0005886">
    <property type="term" value="C:plasma membrane"/>
    <property type="evidence" value="ECO:0007669"/>
    <property type="project" value="UniProtKB-SubCell"/>
</dbReference>
<dbReference type="OrthoDB" id="9799199at2"/>
<evidence type="ECO:0000256" key="12">
    <source>
        <dbReference type="ARBA" id="ARBA00022695"/>
    </source>
</evidence>
<comment type="caution">
    <text evidence="20">The sequence shown here is derived from an EMBL/GenBank/DDBJ whole genome shotgun (WGS) entry which is preliminary data.</text>
</comment>
<evidence type="ECO:0000256" key="3">
    <source>
        <dbReference type="ARBA" id="ARBA00005119"/>
    </source>
</evidence>
<evidence type="ECO:0000256" key="7">
    <source>
        <dbReference type="ARBA" id="ARBA00019373"/>
    </source>
</evidence>
<dbReference type="EMBL" id="WVUD01000031">
    <property type="protein sequence ID" value="MYL84402.1"/>
    <property type="molecule type" value="Genomic_DNA"/>
</dbReference>
<sequence>MQALSQKKRVLTAAVGLPVLALALGLGGWPLTILIGAAALCGMREFFALAGRPGLVLEGVGYGLGLACIVCVRLGLWPAVVGLLAGALWLEQFAFLRRFAALGAQEPPRGLLAAAILYVAVPLGLLTVFAPLETVFILAVVMAADTGAYYGGHAVGGAKVWPAVSPGKTWAGTVSGLVAAAGVAALFALFTPPGAAALALVGVVMALVSQFGDFFESALKRVAGVKDSGAILPGHGGLLDRVDGLLPAILVYAVGRSLLGLG</sequence>
<evidence type="ECO:0000256" key="15">
    <source>
        <dbReference type="ARBA" id="ARBA00023136"/>
    </source>
</evidence>
<keyword evidence="11 18" id="KW-0812">Transmembrane</keyword>
<feature type="transmembrane region" description="Helical" evidence="19">
    <location>
        <begin position="12"/>
        <end position="40"/>
    </location>
</feature>
<evidence type="ECO:0000256" key="5">
    <source>
        <dbReference type="ARBA" id="ARBA00010185"/>
    </source>
</evidence>
<evidence type="ECO:0000256" key="11">
    <source>
        <dbReference type="ARBA" id="ARBA00022692"/>
    </source>
</evidence>
<evidence type="ECO:0000256" key="2">
    <source>
        <dbReference type="ARBA" id="ARBA00004651"/>
    </source>
</evidence>
<evidence type="ECO:0000256" key="19">
    <source>
        <dbReference type="SAM" id="Phobius"/>
    </source>
</evidence>
<keyword evidence="21" id="KW-1185">Reference proteome</keyword>
<keyword evidence="12 18" id="KW-0548">Nucleotidyltransferase</keyword>
<dbReference type="PANTHER" id="PTHR46382">
    <property type="entry name" value="PHOSPHATIDATE CYTIDYLYLTRANSFERASE"/>
    <property type="match status" value="1"/>
</dbReference>
<keyword evidence="9" id="KW-0444">Lipid biosynthesis</keyword>
<comment type="subcellular location">
    <subcellularLocation>
        <location evidence="2">Cell membrane</location>
        <topology evidence="2">Multi-pass membrane protein</topology>
    </subcellularLocation>
</comment>
<evidence type="ECO:0000256" key="10">
    <source>
        <dbReference type="ARBA" id="ARBA00022679"/>
    </source>
</evidence>
<evidence type="ECO:0000313" key="20">
    <source>
        <dbReference type="EMBL" id="MYL84402.1"/>
    </source>
</evidence>
<organism evidence="20 21">
    <name type="scientific">Solidesulfovibrio aerotolerans</name>
    <dbReference type="NCBI Taxonomy" id="295255"/>
    <lineage>
        <taxon>Bacteria</taxon>
        <taxon>Pseudomonadati</taxon>
        <taxon>Thermodesulfobacteriota</taxon>
        <taxon>Desulfovibrionia</taxon>
        <taxon>Desulfovibrionales</taxon>
        <taxon>Desulfovibrionaceae</taxon>
        <taxon>Solidesulfovibrio</taxon>
    </lineage>
</organism>
<evidence type="ECO:0000256" key="8">
    <source>
        <dbReference type="ARBA" id="ARBA00022475"/>
    </source>
</evidence>
<accession>A0A7C9IXS9</accession>
<dbReference type="PANTHER" id="PTHR46382:SF1">
    <property type="entry name" value="PHOSPHATIDATE CYTIDYLYLTRANSFERASE"/>
    <property type="match status" value="1"/>
</dbReference>
<comment type="catalytic activity">
    <reaction evidence="1 18">
        <text>a 1,2-diacyl-sn-glycero-3-phosphate + CTP + H(+) = a CDP-1,2-diacyl-sn-glycerol + diphosphate</text>
        <dbReference type="Rhea" id="RHEA:16229"/>
        <dbReference type="ChEBI" id="CHEBI:15378"/>
        <dbReference type="ChEBI" id="CHEBI:33019"/>
        <dbReference type="ChEBI" id="CHEBI:37563"/>
        <dbReference type="ChEBI" id="CHEBI:58332"/>
        <dbReference type="ChEBI" id="CHEBI:58608"/>
        <dbReference type="EC" id="2.7.7.41"/>
    </reaction>
</comment>
<keyword evidence="17" id="KW-1208">Phospholipid metabolism</keyword>
<evidence type="ECO:0000256" key="6">
    <source>
        <dbReference type="ARBA" id="ARBA00012487"/>
    </source>
</evidence>
<dbReference type="EC" id="2.7.7.41" evidence="6 18"/>
<comment type="pathway">
    <text evidence="4">Lipid metabolism.</text>
</comment>
<keyword evidence="8" id="KW-1003">Cell membrane</keyword>
<dbReference type="Proteomes" id="UP000482487">
    <property type="component" value="Unassembled WGS sequence"/>
</dbReference>
<proteinExistence type="inferred from homology"/>
<evidence type="ECO:0000256" key="4">
    <source>
        <dbReference type="ARBA" id="ARBA00005189"/>
    </source>
</evidence>
<name>A0A7C9IXS9_9BACT</name>
<dbReference type="GO" id="GO:0004605">
    <property type="term" value="F:phosphatidate cytidylyltransferase activity"/>
    <property type="evidence" value="ECO:0007669"/>
    <property type="project" value="UniProtKB-EC"/>
</dbReference>
<gene>
    <name evidence="20" type="ORF">GTA51_14835</name>
</gene>
<dbReference type="InterPro" id="IPR000374">
    <property type="entry name" value="PC_trans"/>
</dbReference>
<comment type="pathway">
    <text evidence="3 18">Phospholipid metabolism; CDP-diacylglycerol biosynthesis; CDP-diacylglycerol from sn-glycerol 3-phosphate: step 3/3.</text>
</comment>
<feature type="transmembrane region" description="Helical" evidence="19">
    <location>
        <begin position="111"/>
        <end position="130"/>
    </location>
</feature>
<dbReference type="RefSeq" id="WP_160962398.1">
    <property type="nucleotide sequence ID" value="NZ_WVUD01000031.1"/>
</dbReference>
<reference evidence="20 21" key="1">
    <citation type="submission" date="2020-01" db="EMBL/GenBank/DDBJ databases">
        <title>Genome sequence of Desulfovibrio aerotolerans DSM 16695(T).</title>
        <authorList>
            <person name="Karnachuk O."/>
            <person name="Avakyan M."/>
            <person name="Mardanov A."/>
            <person name="Kadnikov V."/>
            <person name="Ravin N."/>
        </authorList>
    </citation>
    <scope>NUCLEOTIDE SEQUENCE [LARGE SCALE GENOMIC DNA]</scope>
    <source>
        <strain evidence="20 21">DSM 16695</strain>
    </source>
</reference>
<evidence type="ECO:0000256" key="16">
    <source>
        <dbReference type="ARBA" id="ARBA00023209"/>
    </source>
</evidence>
<keyword evidence="16" id="KW-0594">Phospholipid biosynthesis</keyword>
<evidence type="ECO:0000256" key="13">
    <source>
        <dbReference type="ARBA" id="ARBA00022989"/>
    </source>
</evidence>
<dbReference type="PROSITE" id="PS01315">
    <property type="entry name" value="CDS"/>
    <property type="match status" value="1"/>
</dbReference>
<dbReference type="UniPathway" id="UPA00557">
    <property type="reaction ID" value="UER00614"/>
</dbReference>
<evidence type="ECO:0000256" key="17">
    <source>
        <dbReference type="ARBA" id="ARBA00023264"/>
    </source>
</evidence>
<feature type="transmembrane region" description="Helical" evidence="19">
    <location>
        <begin position="136"/>
        <end position="158"/>
    </location>
</feature>
<evidence type="ECO:0000256" key="18">
    <source>
        <dbReference type="RuleBase" id="RU003938"/>
    </source>
</evidence>
<dbReference type="Pfam" id="PF01148">
    <property type="entry name" value="CTP_transf_1"/>
    <property type="match status" value="1"/>
</dbReference>
<evidence type="ECO:0000256" key="9">
    <source>
        <dbReference type="ARBA" id="ARBA00022516"/>
    </source>
</evidence>
<evidence type="ECO:0000256" key="1">
    <source>
        <dbReference type="ARBA" id="ARBA00001698"/>
    </source>
</evidence>
<dbReference type="AlphaFoldDB" id="A0A7C9IXS9"/>
<keyword evidence="10 18" id="KW-0808">Transferase</keyword>
<evidence type="ECO:0000313" key="21">
    <source>
        <dbReference type="Proteomes" id="UP000482487"/>
    </source>
</evidence>
<comment type="similarity">
    <text evidence="5 18">Belongs to the CDS family.</text>
</comment>
<keyword evidence="14" id="KW-0443">Lipid metabolism</keyword>
<evidence type="ECO:0000256" key="14">
    <source>
        <dbReference type="ARBA" id="ARBA00023098"/>
    </source>
</evidence>
<feature type="transmembrane region" description="Helical" evidence="19">
    <location>
        <begin position="60"/>
        <end position="90"/>
    </location>
</feature>
<protein>
    <recommendedName>
        <fullName evidence="7 18">Phosphatidate cytidylyltransferase</fullName>
        <ecNumber evidence="6 18">2.7.7.41</ecNumber>
    </recommendedName>
</protein>